<dbReference type="Gene3D" id="2.170.16.10">
    <property type="entry name" value="Hedgehog/Intein (Hint) domain"/>
    <property type="match status" value="1"/>
</dbReference>
<keyword evidence="2" id="KW-0472">Membrane</keyword>
<dbReference type="PANTHER" id="PTHR11889">
    <property type="entry name" value="HEDGEHOG"/>
    <property type="match status" value="1"/>
</dbReference>
<evidence type="ECO:0000256" key="1">
    <source>
        <dbReference type="SAM" id="Coils"/>
    </source>
</evidence>
<gene>
    <name evidence="5" type="ORF">SEMRO_1004_G230120.1</name>
</gene>
<reference evidence="5" key="1">
    <citation type="submission" date="2020-06" db="EMBL/GenBank/DDBJ databases">
        <authorList>
            <consortium name="Plant Systems Biology data submission"/>
        </authorList>
    </citation>
    <scope>NUCLEOTIDE SEQUENCE</scope>
    <source>
        <strain evidence="5">D6</strain>
    </source>
</reference>
<dbReference type="CDD" id="cd00081">
    <property type="entry name" value="Hint"/>
    <property type="match status" value="1"/>
</dbReference>
<evidence type="ECO:0000256" key="2">
    <source>
        <dbReference type="SAM" id="Phobius"/>
    </source>
</evidence>
<keyword evidence="3" id="KW-0732">Signal</keyword>
<keyword evidence="2" id="KW-0812">Transmembrane</keyword>
<name>A0A9N8EIT8_9STRA</name>
<dbReference type="OrthoDB" id="5539at2759"/>
<dbReference type="GO" id="GO:0016540">
    <property type="term" value="P:protein autoprocessing"/>
    <property type="evidence" value="ECO:0007669"/>
    <property type="project" value="InterPro"/>
</dbReference>
<evidence type="ECO:0000313" key="5">
    <source>
        <dbReference type="EMBL" id="CAB9519275.1"/>
    </source>
</evidence>
<keyword evidence="1" id="KW-0175">Coiled coil</keyword>
<dbReference type="SUPFAM" id="SSF51294">
    <property type="entry name" value="Hedgehog/intein (Hint) domain"/>
    <property type="match status" value="1"/>
</dbReference>
<feature type="transmembrane region" description="Helical" evidence="2">
    <location>
        <begin position="418"/>
        <end position="435"/>
    </location>
</feature>
<comment type="caution">
    <text evidence="5">The sequence shown here is derived from an EMBL/GenBank/DDBJ whole genome shotgun (WGS) entry which is preliminary data.</text>
</comment>
<evidence type="ECO:0000259" key="4">
    <source>
        <dbReference type="SMART" id="SM00306"/>
    </source>
</evidence>
<protein>
    <submittedName>
        <fullName evidence="5">Protein hedgehog</fullName>
    </submittedName>
</protein>
<dbReference type="SMART" id="SM00306">
    <property type="entry name" value="HintN"/>
    <property type="match status" value="1"/>
</dbReference>
<evidence type="ECO:0000313" key="6">
    <source>
        <dbReference type="Proteomes" id="UP001153069"/>
    </source>
</evidence>
<dbReference type="AlphaFoldDB" id="A0A9N8EIT8"/>
<keyword evidence="2" id="KW-1133">Transmembrane helix</keyword>
<feature type="coiled-coil region" evidence="1">
    <location>
        <begin position="137"/>
        <end position="164"/>
    </location>
</feature>
<dbReference type="InterPro" id="IPR001767">
    <property type="entry name" value="Hedgehog_Hint"/>
</dbReference>
<dbReference type="InterPro" id="IPR003587">
    <property type="entry name" value="Hint_dom_N"/>
</dbReference>
<dbReference type="Proteomes" id="UP001153069">
    <property type="component" value="Unassembled WGS sequence"/>
</dbReference>
<sequence>MKLSAALPALFLPAAISAQGVQPDARIKDCYFVKYFGSGTDLSASGVVDFNVVTGADVVCHTACKRGEETSVGYNFGGATTGSGDTATDVDPDCTMKTEFTATADSTSLGWSISLPLEYKKVVMACYCTDDGTDLTIDNIEATIDDIEETFDNYLNEVQDYIENNAGSLGDGCFSEDMTVQVLHKGEVAMKDLELGDKVLTGKDTYEPIYTFGHRKTDFQKEMYQIYTDGTSKPLEMTGNHMVMALDAKGHTHSTRADHLEVGDELFHVEYQKKVTVTAVQTEKKKGLYMPLTPSGEIVVNGILASNYISISDTAPGVVEHSQMFFPMNEQTLSHWWMSPVRMLCMGVTSGFCSNGFEGTSAYETQEGDEGILPWLLMGRHFAHVAENQPTLVRFMLGVPTFLLFGLFNVVEHAFLGPAYAPFLFMAAVALVVALKKKLANGESSFETSAGYNLLNSVV</sequence>
<dbReference type="InterPro" id="IPR036844">
    <property type="entry name" value="Hint_dom_sf"/>
</dbReference>
<accession>A0A9N8EIT8</accession>
<dbReference type="Pfam" id="PF01079">
    <property type="entry name" value="Hint"/>
    <property type="match status" value="1"/>
</dbReference>
<feature type="signal peptide" evidence="3">
    <location>
        <begin position="1"/>
        <end position="18"/>
    </location>
</feature>
<dbReference type="EMBL" id="CAICTM010001002">
    <property type="protein sequence ID" value="CAB9519275.1"/>
    <property type="molecule type" value="Genomic_DNA"/>
</dbReference>
<dbReference type="InterPro" id="IPR050387">
    <property type="entry name" value="Hedgehog_Signaling"/>
</dbReference>
<organism evidence="5 6">
    <name type="scientific">Seminavis robusta</name>
    <dbReference type="NCBI Taxonomy" id="568900"/>
    <lineage>
        <taxon>Eukaryota</taxon>
        <taxon>Sar</taxon>
        <taxon>Stramenopiles</taxon>
        <taxon>Ochrophyta</taxon>
        <taxon>Bacillariophyta</taxon>
        <taxon>Bacillariophyceae</taxon>
        <taxon>Bacillariophycidae</taxon>
        <taxon>Naviculales</taxon>
        <taxon>Naviculaceae</taxon>
        <taxon>Seminavis</taxon>
    </lineage>
</organism>
<feature type="domain" description="Hint" evidence="4">
    <location>
        <begin position="171"/>
        <end position="270"/>
    </location>
</feature>
<dbReference type="PANTHER" id="PTHR11889:SF31">
    <property type="entry name" value="PROTEIN HEDGEHOG"/>
    <property type="match status" value="1"/>
</dbReference>
<evidence type="ECO:0000256" key="3">
    <source>
        <dbReference type="SAM" id="SignalP"/>
    </source>
</evidence>
<proteinExistence type="predicted"/>
<keyword evidence="6" id="KW-1185">Reference proteome</keyword>
<feature type="chain" id="PRO_5040266298" evidence="3">
    <location>
        <begin position="19"/>
        <end position="459"/>
    </location>
</feature>